<evidence type="ECO:0000313" key="2">
    <source>
        <dbReference type="Proteomes" id="UP000249464"/>
    </source>
</evidence>
<dbReference type="AlphaFoldDB" id="A0A2X0MMH7"/>
<organism evidence="1 2">
    <name type="scientific">Microbotryum silenes-dioicae</name>
    <dbReference type="NCBI Taxonomy" id="796604"/>
    <lineage>
        <taxon>Eukaryota</taxon>
        <taxon>Fungi</taxon>
        <taxon>Dikarya</taxon>
        <taxon>Basidiomycota</taxon>
        <taxon>Pucciniomycotina</taxon>
        <taxon>Microbotryomycetes</taxon>
        <taxon>Microbotryales</taxon>
        <taxon>Microbotryaceae</taxon>
        <taxon>Microbotryum</taxon>
    </lineage>
</organism>
<dbReference type="EMBL" id="FQNC01000082">
    <property type="protein sequence ID" value="SGZ18688.1"/>
    <property type="molecule type" value="Genomic_DNA"/>
</dbReference>
<proteinExistence type="predicted"/>
<reference evidence="1 2" key="1">
    <citation type="submission" date="2016-11" db="EMBL/GenBank/DDBJ databases">
        <authorList>
            <person name="Jaros S."/>
            <person name="Januszkiewicz K."/>
            <person name="Wedrychowicz H."/>
        </authorList>
    </citation>
    <scope>NUCLEOTIDE SEQUENCE [LARGE SCALE GENOMIC DNA]</scope>
</reference>
<sequence length="57" mass="6860">MLVEYVEGVQTLLRRMEQRLLKRDYELEMMEQRAKEEKQLAEAKVDHVEKLISGIRV</sequence>
<gene>
    <name evidence="1" type="primary">BQ5605_C020g09198</name>
    <name evidence="1" type="ORF">BQ5605_C020G09198</name>
</gene>
<name>A0A2X0MMH7_9BASI</name>
<keyword evidence="2" id="KW-1185">Reference proteome</keyword>
<protein>
    <submittedName>
        <fullName evidence="1">BQ5605_C020g09198 protein</fullName>
    </submittedName>
</protein>
<evidence type="ECO:0000313" key="1">
    <source>
        <dbReference type="EMBL" id="SGZ18688.1"/>
    </source>
</evidence>
<accession>A0A2X0MMH7</accession>
<dbReference type="Proteomes" id="UP000249464">
    <property type="component" value="Unassembled WGS sequence"/>
</dbReference>